<gene>
    <name evidence="10" type="ORF">SDENCHOL_10623</name>
</gene>
<dbReference type="PANTHER" id="PTHR43884:SF37">
    <property type="entry name" value="ACYL-COA DEHYDROGENASE"/>
    <property type="match status" value="1"/>
</dbReference>
<reference evidence="10" key="1">
    <citation type="submission" date="2017-03" db="EMBL/GenBank/DDBJ databases">
        <authorList>
            <consortium name="AG Boll"/>
        </authorList>
    </citation>
    <scope>NUCLEOTIDE SEQUENCE [LARGE SCALE GENOMIC DNA]</scope>
    <source>
        <strain evidence="10">Chol</strain>
    </source>
</reference>
<evidence type="ECO:0000259" key="8">
    <source>
        <dbReference type="Pfam" id="PF02770"/>
    </source>
</evidence>
<dbReference type="InterPro" id="IPR036250">
    <property type="entry name" value="AcylCo_DH-like_C"/>
</dbReference>
<dbReference type="RefSeq" id="WP_154716007.1">
    <property type="nucleotide sequence ID" value="NZ_LT837803.1"/>
</dbReference>
<evidence type="ECO:0000256" key="1">
    <source>
        <dbReference type="ARBA" id="ARBA00001974"/>
    </source>
</evidence>
<evidence type="ECO:0000313" key="10">
    <source>
        <dbReference type="EMBL" id="SMB22548.1"/>
    </source>
</evidence>
<dbReference type="AlphaFoldDB" id="A0A7Z7MUC9"/>
<dbReference type="Proteomes" id="UP000242886">
    <property type="component" value="Chromosome SDENCHOL"/>
</dbReference>
<dbReference type="GO" id="GO:0050660">
    <property type="term" value="F:flavin adenine dinucleotide binding"/>
    <property type="evidence" value="ECO:0007669"/>
    <property type="project" value="InterPro"/>
</dbReference>
<sequence>MALFDDWRANSPYYNDSHEEWAQTVRRFVAREIAPHVEAWEAAGEVPRDVHLKAAEIGLLQQGFPEEYGGISQGVDMFHGLVATEELAKTGASGLQPALMIHSVALTPIIKLGTAEMKQRIAPDVLAGRKLMSICITEPSGGSDVSAIQTRAEKRGDRWVLNGAKMFISGGMRADYYTVVARAGGPGPDGLALFLVEKGRKGFTQTKLDKMGWHMSDTAALYFDDVEIPLENIIGPEDNGFLAVVHNLNVERIGMAASMLAFARCAIDEAHEWAKQRVTFGKPLIKNQVIRHKFAEMVRHVSASQALVDQLVWAYQQDKLDFALTALCKVQASRTLDFCARECAQILGGASFIKGVKIERIYRDVRAHVVGGGSEEILLDFAARQLGYA</sequence>
<dbReference type="Gene3D" id="1.10.540.10">
    <property type="entry name" value="Acyl-CoA dehydrogenase/oxidase, N-terminal domain"/>
    <property type="match status" value="1"/>
</dbReference>
<feature type="domain" description="Acyl-CoA oxidase/dehydrogenase middle" evidence="8">
    <location>
        <begin position="134"/>
        <end position="226"/>
    </location>
</feature>
<keyword evidence="4 6" id="KW-0274">FAD</keyword>
<dbReference type="Pfam" id="PF00441">
    <property type="entry name" value="Acyl-CoA_dh_1"/>
    <property type="match status" value="1"/>
</dbReference>
<comment type="cofactor">
    <cofactor evidence="1 6">
        <name>FAD</name>
        <dbReference type="ChEBI" id="CHEBI:57692"/>
    </cofactor>
</comment>
<feature type="domain" description="Acyl-CoA dehydrogenase/oxidase C-terminal" evidence="7">
    <location>
        <begin position="239"/>
        <end position="386"/>
    </location>
</feature>
<evidence type="ECO:0000256" key="4">
    <source>
        <dbReference type="ARBA" id="ARBA00022827"/>
    </source>
</evidence>
<keyword evidence="5 6" id="KW-0560">Oxidoreductase</keyword>
<dbReference type="SUPFAM" id="SSF47203">
    <property type="entry name" value="Acyl-CoA dehydrogenase C-terminal domain-like"/>
    <property type="match status" value="1"/>
</dbReference>
<dbReference type="GO" id="GO:0003995">
    <property type="term" value="F:acyl-CoA dehydrogenase activity"/>
    <property type="evidence" value="ECO:0007669"/>
    <property type="project" value="InterPro"/>
</dbReference>
<dbReference type="Pfam" id="PF02771">
    <property type="entry name" value="Acyl-CoA_dh_N"/>
    <property type="match status" value="1"/>
</dbReference>
<evidence type="ECO:0000259" key="9">
    <source>
        <dbReference type="Pfam" id="PF02771"/>
    </source>
</evidence>
<dbReference type="PROSITE" id="PS00072">
    <property type="entry name" value="ACYL_COA_DH_1"/>
    <property type="match status" value="1"/>
</dbReference>
<dbReference type="InterPro" id="IPR013786">
    <property type="entry name" value="AcylCoA_DH/ox_N"/>
</dbReference>
<protein>
    <submittedName>
        <fullName evidence="10">Acyl-CoA dehydrogenase-like protein</fullName>
    </submittedName>
</protein>
<comment type="similarity">
    <text evidence="2 6">Belongs to the acyl-CoA dehydrogenase family.</text>
</comment>
<dbReference type="SUPFAM" id="SSF56645">
    <property type="entry name" value="Acyl-CoA dehydrogenase NM domain-like"/>
    <property type="match status" value="1"/>
</dbReference>
<evidence type="ECO:0000256" key="3">
    <source>
        <dbReference type="ARBA" id="ARBA00022630"/>
    </source>
</evidence>
<dbReference type="InterPro" id="IPR046373">
    <property type="entry name" value="Acyl-CoA_Oxase/DH_mid-dom_sf"/>
</dbReference>
<dbReference type="InterPro" id="IPR009075">
    <property type="entry name" value="AcylCo_DH/oxidase_C"/>
</dbReference>
<dbReference type="EMBL" id="LT837803">
    <property type="protein sequence ID" value="SMB22548.1"/>
    <property type="molecule type" value="Genomic_DNA"/>
</dbReference>
<evidence type="ECO:0000256" key="2">
    <source>
        <dbReference type="ARBA" id="ARBA00009347"/>
    </source>
</evidence>
<evidence type="ECO:0000256" key="5">
    <source>
        <dbReference type="ARBA" id="ARBA00023002"/>
    </source>
</evidence>
<keyword evidence="11" id="KW-1185">Reference proteome</keyword>
<dbReference type="InterPro" id="IPR006091">
    <property type="entry name" value="Acyl-CoA_Oxase/DH_mid-dom"/>
</dbReference>
<dbReference type="PIRSF" id="PIRSF016578">
    <property type="entry name" value="HsaA"/>
    <property type="match status" value="1"/>
</dbReference>
<name>A0A7Z7MUC9_9PROT</name>
<evidence type="ECO:0000259" key="7">
    <source>
        <dbReference type="Pfam" id="PF00441"/>
    </source>
</evidence>
<accession>A0A7Z7MUC9</accession>
<dbReference type="InterPro" id="IPR037069">
    <property type="entry name" value="AcylCoA_DH/ox_N_sf"/>
</dbReference>
<dbReference type="Pfam" id="PF02770">
    <property type="entry name" value="Acyl-CoA_dh_M"/>
    <property type="match status" value="1"/>
</dbReference>
<dbReference type="PANTHER" id="PTHR43884">
    <property type="entry name" value="ACYL-COA DEHYDROGENASE"/>
    <property type="match status" value="1"/>
</dbReference>
<evidence type="ECO:0000313" key="11">
    <source>
        <dbReference type="Proteomes" id="UP000242886"/>
    </source>
</evidence>
<organism evidence="10 11">
    <name type="scientific">Sterolibacterium denitrificans</name>
    <dbReference type="NCBI Taxonomy" id="157592"/>
    <lineage>
        <taxon>Bacteria</taxon>
        <taxon>Pseudomonadati</taxon>
        <taxon>Pseudomonadota</taxon>
        <taxon>Betaproteobacteria</taxon>
        <taxon>Nitrosomonadales</taxon>
        <taxon>Sterolibacteriaceae</taxon>
        <taxon>Sterolibacterium</taxon>
    </lineage>
</organism>
<dbReference type="FunFam" id="2.40.110.10:FF:000002">
    <property type="entry name" value="Acyl-CoA dehydrogenase fadE12"/>
    <property type="match status" value="1"/>
</dbReference>
<keyword evidence="3 6" id="KW-0285">Flavoprotein</keyword>
<feature type="domain" description="Acyl-CoA dehydrogenase/oxidase N-terminal" evidence="9">
    <location>
        <begin position="16"/>
        <end position="128"/>
    </location>
</feature>
<dbReference type="InterPro" id="IPR006089">
    <property type="entry name" value="Acyl-CoA_DH_CS"/>
</dbReference>
<dbReference type="Gene3D" id="1.20.140.10">
    <property type="entry name" value="Butyryl-CoA Dehydrogenase, subunit A, domain 3"/>
    <property type="match status" value="1"/>
</dbReference>
<evidence type="ECO:0000256" key="6">
    <source>
        <dbReference type="RuleBase" id="RU362125"/>
    </source>
</evidence>
<dbReference type="InterPro" id="IPR009100">
    <property type="entry name" value="AcylCoA_DH/oxidase_NM_dom_sf"/>
</dbReference>
<proteinExistence type="inferred from homology"/>
<dbReference type="Gene3D" id="2.40.110.10">
    <property type="entry name" value="Butyryl-CoA Dehydrogenase, subunit A, domain 2"/>
    <property type="match status" value="1"/>
</dbReference>